<feature type="region of interest" description="Disordered" evidence="1">
    <location>
        <begin position="285"/>
        <end position="346"/>
    </location>
</feature>
<feature type="compositionally biased region" description="Low complexity" evidence="1">
    <location>
        <begin position="66"/>
        <end position="91"/>
    </location>
</feature>
<dbReference type="Proteomes" id="UP000095751">
    <property type="component" value="Unassembled WGS sequence"/>
</dbReference>
<feature type="compositionally biased region" description="Low complexity" evidence="1">
    <location>
        <begin position="335"/>
        <end position="346"/>
    </location>
</feature>
<feature type="compositionally biased region" description="Low complexity" evidence="1">
    <location>
        <begin position="292"/>
        <end position="310"/>
    </location>
</feature>
<dbReference type="InParanoid" id="A0A1E7F2V3"/>
<gene>
    <name evidence="3" type="ORF">FRACYDRAFT_243750</name>
</gene>
<evidence type="ECO:0000256" key="2">
    <source>
        <dbReference type="SAM" id="SignalP"/>
    </source>
</evidence>
<dbReference type="EMBL" id="KV784364">
    <property type="protein sequence ID" value="OEU12500.1"/>
    <property type="molecule type" value="Genomic_DNA"/>
</dbReference>
<dbReference type="Pfam" id="PF25192">
    <property type="entry name" value="DiatomPyrShell"/>
    <property type="match status" value="1"/>
</dbReference>
<feature type="region of interest" description="Disordered" evidence="1">
    <location>
        <begin position="63"/>
        <end position="110"/>
    </location>
</feature>
<dbReference type="InterPro" id="IPR057491">
    <property type="entry name" value="DiatomPyrShell"/>
</dbReference>
<proteinExistence type="predicted"/>
<feature type="compositionally biased region" description="Polar residues" evidence="1">
    <location>
        <begin position="320"/>
        <end position="334"/>
    </location>
</feature>
<name>A0A1E7F2V3_9STRA</name>
<dbReference type="OrthoDB" id="10547316at2759"/>
<dbReference type="KEGG" id="fcy:FRACYDRAFT_243750"/>
<keyword evidence="4" id="KW-1185">Reference proteome</keyword>
<keyword evidence="2" id="KW-0732">Signal</keyword>
<organism evidence="3 4">
    <name type="scientific">Fragilariopsis cylindrus CCMP1102</name>
    <dbReference type="NCBI Taxonomy" id="635003"/>
    <lineage>
        <taxon>Eukaryota</taxon>
        <taxon>Sar</taxon>
        <taxon>Stramenopiles</taxon>
        <taxon>Ochrophyta</taxon>
        <taxon>Bacillariophyta</taxon>
        <taxon>Bacillariophyceae</taxon>
        <taxon>Bacillariophycidae</taxon>
        <taxon>Bacillariales</taxon>
        <taxon>Bacillariaceae</taxon>
        <taxon>Fragilariopsis</taxon>
    </lineage>
</organism>
<feature type="signal peptide" evidence="2">
    <location>
        <begin position="1"/>
        <end position="19"/>
    </location>
</feature>
<accession>A0A1E7F2V3</accession>
<sequence length="537" mass="58968">MMKLSNNALALFCFMSTTSYLVNINGFTIVRPTTPTIPFNTGLGYIKEGYETGIGPDILIGRRSKQQQQKKQQVQEQQDQQQDQDQDQSPQKGDRRRSRRPTTTTSSPSFVVPDGIIDAVVIEEDFYDNDVNDYLNDVNANVIVDDVSERLKRDISSKSPSGVFPDLYESEKEVQTTGSSIWDTTTAKTIQGGSLRTWSMEVPEVDHTQVLMRNSYGYPIRAQLDVLNGPDNVPMKLAVFSTCGLTHPFSCIIPTPGDSKQSIGIKNTGPMEFPIEAVVIADVESVREKQDQQQQQSHQSHQSQQQQQQQGGYGGFYSTVGPTTTMVDSTNEPETSSSSTSTTISTTGLGSFVEQLRELGDVRKIDGSSAVAASYDGCDGGGEIYEFESNVDSVQVLIEAIGGRSCQARIELTYGDSDEIVQVIELAIEDGRDRPFFAVIDTLATTNTRTTTTKIRIVNLDKYSAFPLRACVEPYTISDDDGNNGNDDGNDNYNYAASDADDTAASTFNYDEHVSSTIPDFTIPVASSNPEESFAMY</sequence>
<dbReference type="AlphaFoldDB" id="A0A1E7F2V3"/>
<evidence type="ECO:0000313" key="3">
    <source>
        <dbReference type="EMBL" id="OEU12500.1"/>
    </source>
</evidence>
<feature type="chain" id="PRO_5009192565" evidence="2">
    <location>
        <begin position="20"/>
        <end position="537"/>
    </location>
</feature>
<reference evidence="3 4" key="1">
    <citation type="submission" date="2016-09" db="EMBL/GenBank/DDBJ databases">
        <title>Extensive genetic diversity and differential bi-allelic expression allows diatom success in the polar Southern Ocean.</title>
        <authorList>
            <consortium name="DOE Joint Genome Institute"/>
            <person name="Mock T."/>
            <person name="Otillar R.P."/>
            <person name="Strauss J."/>
            <person name="Dupont C."/>
            <person name="Frickenhaus S."/>
            <person name="Maumus F."/>
            <person name="Mcmullan M."/>
            <person name="Sanges R."/>
            <person name="Schmutz J."/>
            <person name="Toseland A."/>
            <person name="Valas R."/>
            <person name="Veluchamy A."/>
            <person name="Ward B.J."/>
            <person name="Allen A."/>
            <person name="Barry K."/>
            <person name="Falciatore A."/>
            <person name="Ferrante M."/>
            <person name="Fortunato A.E."/>
            <person name="Gloeckner G."/>
            <person name="Gruber A."/>
            <person name="Hipkin R."/>
            <person name="Janech M."/>
            <person name="Kroth P."/>
            <person name="Leese F."/>
            <person name="Lindquist E."/>
            <person name="Lyon B.R."/>
            <person name="Martin J."/>
            <person name="Mayer C."/>
            <person name="Parker M."/>
            <person name="Quesneville H."/>
            <person name="Raymond J."/>
            <person name="Uhlig C."/>
            <person name="Valentin K.U."/>
            <person name="Worden A.Z."/>
            <person name="Armbrust E.V."/>
            <person name="Bowler C."/>
            <person name="Green B."/>
            <person name="Moulton V."/>
            <person name="Van Oosterhout C."/>
            <person name="Grigoriev I."/>
        </authorList>
    </citation>
    <scope>NUCLEOTIDE SEQUENCE [LARGE SCALE GENOMIC DNA]</scope>
    <source>
        <strain evidence="3 4">CCMP1102</strain>
    </source>
</reference>
<evidence type="ECO:0000313" key="4">
    <source>
        <dbReference type="Proteomes" id="UP000095751"/>
    </source>
</evidence>
<evidence type="ECO:0000256" key="1">
    <source>
        <dbReference type="SAM" id="MobiDB-lite"/>
    </source>
</evidence>
<protein>
    <submittedName>
        <fullName evidence="3">Uncharacterized protein</fullName>
    </submittedName>
</protein>